<reference evidence="1 2" key="1">
    <citation type="journal article" date="2022" name="New Phytol.">
        <title>Ecological generalism drives hyperdiversity of secondary metabolite gene clusters in xylarialean endophytes.</title>
        <authorList>
            <person name="Franco M.E.E."/>
            <person name="Wisecaver J.H."/>
            <person name="Arnold A.E."/>
            <person name="Ju Y.M."/>
            <person name="Slot J.C."/>
            <person name="Ahrendt S."/>
            <person name="Moore L.P."/>
            <person name="Eastman K.E."/>
            <person name="Scott K."/>
            <person name="Konkel Z."/>
            <person name="Mondo S.J."/>
            <person name="Kuo A."/>
            <person name="Hayes R.D."/>
            <person name="Haridas S."/>
            <person name="Andreopoulos B."/>
            <person name="Riley R."/>
            <person name="LaButti K."/>
            <person name="Pangilinan J."/>
            <person name="Lipzen A."/>
            <person name="Amirebrahimi M."/>
            <person name="Yan J."/>
            <person name="Adam C."/>
            <person name="Keymanesh K."/>
            <person name="Ng V."/>
            <person name="Louie K."/>
            <person name="Northen T."/>
            <person name="Drula E."/>
            <person name="Henrissat B."/>
            <person name="Hsieh H.M."/>
            <person name="Youens-Clark K."/>
            <person name="Lutzoni F."/>
            <person name="Miadlikowska J."/>
            <person name="Eastwood D.C."/>
            <person name="Hamelin R.C."/>
            <person name="Grigoriev I.V."/>
            <person name="U'Ren J.M."/>
        </authorList>
    </citation>
    <scope>NUCLEOTIDE SEQUENCE [LARGE SCALE GENOMIC DNA]</scope>
    <source>
        <strain evidence="1 2">ER1909</strain>
    </source>
</reference>
<evidence type="ECO:0000313" key="2">
    <source>
        <dbReference type="Proteomes" id="UP001497680"/>
    </source>
</evidence>
<evidence type="ECO:0000313" key="1">
    <source>
        <dbReference type="EMBL" id="KAI6081404.1"/>
    </source>
</evidence>
<proteinExistence type="predicted"/>
<comment type="caution">
    <text evidence="1">The sequence shown here is derived from an EMBL/GenBank/DDBJ whole genome shotgun (WGS) entry which is preliminary data.</text>
</comment>
<accession>A0ACC0CLY7</accession>
<keyword evidence="2" id="KW-1185">Reference proteome</keyword>
<organism evidence="1 2">
    <name type="scientific">Hypoxylon rubiginosum</name>
    <dbReference type="NCBI Taxonomy" id="110542"/>
    <lineage>
        <taxon>Eukaryota</taxon>
        <taxon>Fungi</taxon>
        <taxon>Dikarya</taxon>
        <taxon>Ascomycota</taxon>
        <taxon>Pezizomycotina</taxon>
        <taxon>Sordariomycetes</taxon>
        <taxon>Xylariomycetidae</taxon>
        <taxon>Xylariales</taxon>
        <taxon>Hypoxylaceae</taxon>
        <taxon>Hypoxylon</taxon>
    </lineage>
</organism>
<dbReference type="EMBL" id="MU394397">
    <property type="protein sequence ID" value="KAI6081404.1"/>
    <property type="molecule type" value="Genomic_DNA"/>
</dbReference>
<sequence>MDSYQFRYLVTLLHLIPVVSSTCTLLLAIIQYSSLQILTRSEIRDLNERIISCYFTAFFDSIVLRVVGNLLTTMVSVACIFRLSDMSLGEQKSCHWYLAGACLAMAHLLVYPIIAPHVEALRKDCRDKNIDALQDWLRIHWLRSVVIDLPAWVCCVVGAINSLVK</sequence>
<dbReference type="Proteomes" id="UP001497680">
    <property type="component" value="Unassembled WGS sequence"/>
</dbReference>
<gene>
    <name evidence="1" type="ORF">F4821DRAFT_249408</name>
</gene>
<name>A0ACC0CLY7_9PEZI</name>
<protein>
    <submittedName>
        <fullName evidence="1">Uncharacterized protein</fullName>
    </submittedName>
</protein>